<gene>
    <name evidence="2" type="ORF">MSPICULIGERA_LOCUS21700</name>
</gene>
<dbReference type="Proteomes" id="UP001177023">
    <property type="component" value="Unassembled WGS sequence"/>
</dbReference>
<comment type="caution">
    <text evidence="2">The sequence shown here is derived from an EMBL/GenBank/DDBJ whole genome shotgun (WGS) entry which is preliminary data.</text>
</comment>
<dbReference type="Gene3D" id="3.40.50.1820">
    <property type="entry name" value="alpha/beta hydrolase"/>
    <property type="match status" value="1"/>
</dbReference>
<keyword evidence="3" id="KW-1185">Reference proteome</keyword>
<evidence type="ECO:0000313" key="2">
    <source>
        <dbReference type="EMBL" id="CAJ0583628.1"/>
    </source>
</evidence>
<proteinExistence type="predicted"/>
<feature type="domain" description="Fungal lipase-type" evidence="1">
    <location>
        <begin position="466"/>
        <end position="518"/>
    </location>
</feature>
<organism evidence="2 3">
    <name type="scientific">Mesorhabditis spiculigera</name>
    <dbReference type="NCBI Taxonomy" id="96644"/>
    <lineage>
        <taxon>Eukaryota</taxon>
        <taxon>Metazoa</taxon>
        <taxon>Ecdysozoa</taxon>
        <taxon>Nematoda</taxon>
        <taxon>Chromadorea</taxon>
        <taxon>Rhabditida</taxon>
        <taxon>Rhabditina</taxon>
        <taxon>Rhabditomorpha</taxon>
        <taxon>Rhabditoidea</taxon>
        <taxon>Rhabditidae</taxon>
        <taxon>Mesorhabditinae</taxon>
        <taxon>Mesorhabditis</taxon>
    </lineage>
</organism>
<dbReference type="Pfam" id="PF01764">
    <property type="entry name" value="Lipase_3"/>
    <property type="match status" value="1"/>
</dbReference>
<protein>
    <recommendedName>
        <fullName evidence="1">Fungal lipase-type domain-containing protein</fullName>
    </recommendedName>
</protein>
<sequence>MSCEQCRQVSVRIRSQPKAAKASIPSTLELAHMVNLGYYLEKKHQCVHAIPESRGAVIKVLDMVRFIDDRLWKVVSRSDYDGFNCTTFIKEPGRQLVIVHREAVRIGATDKITQGIVAAADWHTHQSILNHTMKLDNGRFVAKSNYRVTVTGHGIEGWMAQLSTFLRRHPAHFPVGPRGTYSFGNGTSIDLNQECNMHCVAFDSPGIDAILMRLRDEPGWLNGSAPDVVVELEELDITRYVTHPKHDDTNDTHTGCVKKIDVIMDATCGERNISMAGSPSMACHSASRVVYTGERLLIAYSSQISNTLKLRPEMSCVQCGQVSVQIRRKQKTTTAMIPTTLELAHMVNLEYYLEKKHDCVHDIPESNGAIIKVGEMVRFLDDRLWKVVSRTDYEGFNCTTFVNRPGRQIVIVHRGTLLTNWKQLVADARIALNRITREIVASADWHTQQPILNHAMKSENGRFIPRPNYTVTVTGHSLGGWLAQLSTLLRRHPAYFPVGPRGTYSFGNGMSIDMNQEFNMHCVAFDSPGAMAILERLEKEPGWLNGGPRDVAIELEKLDITVYVANPNLINKCGKHTRCVKTIDVMSEASWWNRWLNPVASHSMDGILKYFQQNPTK</sequence>
<dbReference type="SUPFAM" id="SSF53474">
    <property type="entry name" value="alpha/beta-Hydrolases"/>
    <property type="match status" value="1"/>
</dbReference>
<evidence type="ECO:0000313" key="3">
    <source>
        <dbReference type="Proteomes" id="UP001177023"/>
    </source>
</evidence>
<dbReference type="GO" id="GO:0006629">
    <property type="term" value="P:lipid metabolic process"/>
    <property type="evidence" value="ECO:0007669"/>
    <property type="project" value="InterPro"/>
</dbReference>
<dbReference type="InterPro" id="IPR029058">
    <property type="entry name" value="AB_hydrolase_fold"/>
</dbReference>
<reference evidence="2" key="1">
    <citation type="submission" date="2023-06" db="EMBL/GenBank/DDBJ databases">
        <authorList>
            <person name="Delattre M."/>
        </authorList>
    </citation>
    <scope>NUCLEOTIDE SEQUENCE</scope>
    <source>
        <strain evidence="2">AF72</strain>
    </source>
</reference>
<dbReference type="AlphaFoldDB" id="A0AA36D9I2"/>
<name>A0AA36D9I2_9BILA</name>
<dbReference type="InterPro" id="IPR002921">
    <property type="entry name" value="Fungal_lipase-type"/>
</dbReference>
<accession>A0AA36D9I2</accession>
<evidence type="ECO:0000259" key="1">
    <source>
        <dbReference type="Pfam" id="PF01764"/>
    </source>
</evidence>
<dbReference type="EMBL" id="CATQJA010002665">
    <property type="protein sequence ID" value="CAJ0583628.1"/>
    <property type="molecule type" value="Genomic_DNA"/>
</dbReference>
<feature type="non-terminal residue" evidence="2">
    <location>
        <position position="617"/>
    </location>
</feature>